<dbReference type="PANTHER" id="PTHR43477">
    <property type="entry name" value="DIHYDROANTICAPSIN 7-DEHYDROGENASE"/>
    <property type="match status" value="1"/>
</dbReference>
<sequence length="262" mass="27013">MALDSLPVFVVIGGGGIGIATAHRLGAGRHILFASRSPSTISAGAESLKKAGHKVTTQQVDVSSYESVAGLAKTAASLGGAIETVVLTSAISPHMGSTEMILAINMLGTANVIEAFGKEVKMPSGSSLICVGSMAQHMAPPLSPDLEKHLATAPLANLLENNELHALIDSIGAAVSKDYAGRGVRVNCVSPGMTETNMLTVEMDGESGEGIREMLRTHPLKRAGTAEEVADAVAFVVGCGYVNGTDLLVDGGYIAKMRWNAM</sequence>
<name>A0A161WIL4_9PEZI</name>
<comment type="caution">
    <text evidence="4">The sequence shown here is derived from an EMBL/GenBank/DDBJ whole genome shotgun (WGS) entry which is preliminary data.</text>
</comment>
<dbReference type="InterPro" id="IPR051122">
    <property type="entry name" value="SDR_DHRS6-like"/>
</dbReference>
<dbReference type="SUPFAM" id="SSF51735">
    <property type="entry name" value="NAD(P)-binding Rossmann-fold domains"/>
    <property type="match status" value="1"/>
</dbReference>
<reference evidence="4 5" key="1">
    <citation type="submission" date="2015-06" db="EMBL/GenBank/DDBJ databases">
        <title>Survival trade-offs in plant roots during colonization by closely related pathogenic and mutualistic fungi.</title>
        <authorList>
            <person name="Hacquard S."/>
            <person name="Kracher B."/>
            <person name="Hiruma K."/>
            <person name="Weinman A."/>
            <person name="Muench P."/>
            <person name="Garrido Oter R."/>
            <person name="Ver Loren van Themaat E."/>
            <person name="Dallerey J.-F."/>
            <person name="Damm U."/>
            <person name="Henrissat B."/>
            <person name="Lespinet O."/>
            <person name="Thon M."/>
            <person name="Kemen E."/>
            <person name="McHardy A.C."/>
            <person name="Schulze-Lefert P."/>
            <person name="O'Connell R.J."/>
        </authorList>
    </citation>
    <scope>NUCLEOTIDE SEQUENCE [LARGE SCALE GENOMIC DNA]</scope>
    <source>
        <strain evidence="4 5">0861</strain>
    </source>
</reference>
<evidence type="ECO:0000313" key="4">
    <source>
        <dbReference type="EMBL" id="KZL70806.1"/>
    </source>
</evidence>
<keyword evidence="3" id="KW-0812">Transmembrane</keyword>
<dbReference type="GO" id="GO:0016491">
    <property type="term" value="F:oxidoreductase activity"/>
    <property type="evidence" value="ECO:0007669"/>
    <property type="project" value="UniProtKB-KW"/>
</dbReference>
<evidence type="ECO:0000313" key="5">
    <source>
        <dbReference type="Proteomes" id="UP000076552"/>
    </source>
</evidence>
<dbReference type="EMBL" id="LFIV01000084">
    <property type="protein sequence ID" value="KZL70806.1"/>
    <property type="molecule type" value="Genomic_DNA"/>
</dbReference>
<dbReference type="PANTHER" id="PTHR43477:SF1">
    <property type="entry name" value="DIHYDROANTICAPSIN 7-DEHYDROGENASE"/>
    <property type="match status" value="1"/>
</dbReference>
<proteinExistence type="inferred from homology"/>
<protein>
    <submittedName>
        <fullName evidence="4">Short-chain dehydrogenase/reductase</fullName>
    </submittedName>
</protein>
<organism evidence="4 5">
    <name type="scientific">Colletotrichum tofieldiae</name>
    <dbReference type="NCBI Taxonomy" id="708197"/>
    <lineage>
        <taxon>Eukaryota</taxon>
        <taxon>Fungi</taxon>
        <taxon>Dikarya</taxon>
        <taxon>Ascomycota</taxon>
        <taxon>Pezizomycotina</taxon>
        <taxon>Sordariomycetes</taxon>
        <taxon>Hypocreomycetidae</taxon>
        <taxon>Glomerellales</taxon>
        <taxon>Glomerellaceae</taxon>
        <taxon>Colletotrichum</taxon>
        <taxon>Colletotrichum spaethianum species complex</taxon>
    </lineage>
</organism>
<dbReference type="InterPro" id="IPR002347">
    <property type="entry name" value="SDR_fam"/>
</dbReference>
<comment type="similarity">
    <text evidence="1">Belongs to the short-chain dehydrogenases/reductases (SDR) family.</text>
</comment>
<dbReference type="Pfam" id="PF00106">
    <property type="entry name" value="adh_short"/>
    <property type="match status" value="1"/>
</dbReference>
<dbReference type="STRING" id="708197.A0A161WIL4"/>
<feature type="transmembrane region" description="Helical" evidence="3">
    <location>
        <begin position="6"/>
        <end position="26"/>
    </location>
</feature>
<dbReference type="PRINTS" id="PR00081">
    <property type="entry name" value="GDHRDH"/>
</dbReference>
<evidence type="ECO:0000256" key="2">
    <source>
        <dbReference type="ARBA" id="ARBA00023002"/>
    </source>
</evidence>
<dbReference type="Proteomes" id="UP000076552">
    <property type="component" value="Unassembled WGS sequence"/>
</dbReference>
<keyword evidence="2" id="KW-0560">Oxidoreductase</keyword>
<dbReference type="CDD" id="cd05233">
    <property type="entry name" value="SDR_c"/>
    <property type="match status" value="1"/>
</dbReference>
<dbReference type="Gene3D" id="3.40.50.720">
    <property type="entry name" value="NAD(P)-binding Rossmann-like Domain"/>
    <property type="match status" value="1"/>
</dbReference>
<keyword evidence="3" id="KW-0472">Membrane</keyword>
<evidence type="ECO:0000256" key="1">
    <source>
        <dbReference type="ARBA" id="ARBA00006484"/>
    </source>
</evidence>
<dbReference type="AlphaFoldDB" id="A0A161WIL4"/>
<keyword evidence="3" id="KW-1133">Transmembrane helix</keyword>
<gene>
    <name evidence="4" type="ORF">CT0861_07593</name>
</gene>
<dbReference type="InterPro" id="IPR036291">
    <property type="entry name" value="NAD(P)-bd_dom_sf"/>
</dbReference>
<evidence type="ECO:0000256" key="3">
    <source>
        <dbReference type="SAM" id="Phobius"/>
    </source>
</evidence>
<keyword evidence="5" id="KW-1185">Reference proteome</keyword>
<dbReference type="Pfam" id="PF13561">
    <property type="entry name" value="adh_short_C2"/>
    <property type="match status" value="1"/>
</dbReference>
<accession>A0A161WIL4</accession>